<evidence type="ECO:0000256" key="4">
    <source>
        <dbReference type="ARBA" id="ARBA00022499"/>
    </source>
</evidence>
<evidence type="ECO:0000256" key="2">
    <source>
        <dbReference type="ARBA" id="ARBA00004496"/>
    </source>
</evidence>
<dbReference type="Pfam" id="PF10497">
    <property type="entry name" value="zf-4CXXC_R1"/>
    <property type="match status" value="1"/>
</dbReference>
<dbReference type="AlphaFoldDB" id="A0A2N9I7L0"/>
<keyword evidence="9" id="KW-0539">Nucleus</keyword>
<evidence type="ECO:0000313" key="13">
    <source>
        <dbReference type="EMBL" id="SPD20255.1"/>
    </source>
</evidence>
<protein>
    <recommendedName>
        <fullName evidence="11">Zinc-finger domain-containing protein</fullName>
    </recommendedName>
</protein>
<evidence type="ECO:0000256" key="1">
    <source>
        <dbReference type="ARBA" id="ARBA00004123"/>
    </source>
</evidence>
<dbReference type="PANTHER" id="PTHR31169:SF33">
    <property type="entry name" value="CELL DIVISION CYCLE-ASSOCIATED 7-LIKE PROTEIN"/>
    <property type="match status" value="1"/>
</dbReference>
<keyword evidence="4" id="KW-1017">Isopeptide bond</keyword>
<proteinExistence type="predicted"/>
<evidence type="ECO:0000259" key="11">
    <source>
        <dbReference type="Pfam" id="PF10497"/>
    </source>
</evidence>
<dbReference type="GO" id="GO:0005634">
    <property type="term" value="C:nucleus"/>
    <property type="evidence" value="ECO:0007669"/>
    <property type="project" value="UniProtKB-SubCell"/>
</dbReference>
<keyword evidence="5" id="KW-0597">Phosphoprotein</keyword>
<evidence type="ECO:0000256" key="10">
    <source>
        <dbReference type="SAM" id="MobiDB-lite"/>
    </source>
</evidence>
<name>A0A2N9I7L0_FAGSY</name>
<dbReference type="GO" id="GO:0006355">
    <property type="term" value="P:regulation of DNA-templated transcription"/>
    <property type="evidence" value="ECO:0007669"/>
    <property type="project" value="InterPro"/>
</dbReference>
<keyword evidence="7" id="KW-0805">Transcription regulation</keyword>
<dbReference type="InterPro" id="IPR040221">
    <property type="entry name" value="CDCA7/CDA7L"/>
</dbReference>
<feature type="region of interest" description="Disordered" evidence="10">
    <location>
        <begin position="264"/>
        <end position="305"/>
    </location>
</feature>
<feature type="region of interest" description="Disordered" evidence="10">
    <location>
        <begin position="1"/>
        <end position="86"/>
    </location>
</feature>
<comment type="subcellular location">
    <subcellularLocation>
        <location evidence="2">Cytoplasm</location>
    </subcellularLocation>
    <subcellularLocation>
        <location evidence="1">Nucleus</location>
    </subcellularLocation>
</comment>
<sequence>MARKKRARSSSEKNESDNGGTSGYEQFRDQRIKENMERMHKLGILDLSHKLKSNTAPSKRNPTPRNPSEKKTLNPLPLSASPRRSSRLKIMAPVSYAEIRTKTKGDSSRNDEIRIPEGSQPEIYTEEHDKLLGDCKTSWTLAVDGFGEDGKRIYDPVKGETCHQCRQKTLGQHTHCRKCSLVQGQLCGDCLYMRYGENVMEANQNPNWICPVCREICNCSLCRQGKGWMPTGSLYRKVSTVLKLGFKSVAHYLIQTRRSQSNLEGSGTEILASSEGSQPSELLDTDKSPDDASKPQLYDYKDAKMEEKEEYEVQCLDTKHVDINCAYSKEDDVDINDELNEKQEDISEECLSNSES</sequence>
<gene>
    <name evidence="13" type="ORF">FSB_LOCUS48137</name>
    <name evidence="12" type="ORF">FSB_LOCUS8495</name>
</gene>
<evidence type="ECO:0000256" key="3">
    <source>
        <dbReference type="ARBA" id="ARBA00022490"/>
    </source>
</evidence>
<evidence type="ECO:0000313" key="12">
    <source>
        <dbReference type="EMBL" id="SPC80613.1"/>
    </source>
</evidence>
<dbReference type="GO" id="GO:0005737">
    <property type="term" value="C:cytoplasm"/>
    <property type="evidence" value="ECO:0007669"/>
    <property type="project" value="UniProtKB-SubCell"/>
</dbReference>
<keyword evidence="3" id="KW-0963">Cytoplasm</keyword>
<accession>A0A2N9I7L0</accession>
<dbReference type="EMBL" id="OIVN01004980">
    <property type="protein sequence ID" value="SPD20255.1"/>
    <property type="molecule type" value="Genomic_DNA"/>
</dbReference>
<feature type="compositionally biased region" description="Basic and acidic residues" evidence="10">
    <location>
        <begin position="26"/>
        <end position="40"/>
    </location>
</feature>
<dbReference type="PANTHER" id="PTHR31169">
    <property type="entry name" value="OS05G0300700 PROTEIN"/>
    <property type="match status" value="1"/>
</dbReference>
<feature type="domain" description="Zinc-finger" evidence="11">
    <location>
        <begin position="154"/>
        <end position="253"/>
    </location>
</feature>
<keyword evidence="8" id="KW-0804">Transcription</keyword>
<evidence type="ECO:0000256" key="8">
    <source>
        <dbReference type="ARBA" id="ARBA00023163"/>
    </source>
</evidence>
<dbReference type="EMBL" id="OIVN01000459">
    <property type="protein sequence ID" value="SPC80613.1"/>
    <property type="molecule type" value="Genomic_DNA"/>
</dbReference>
<dbReference type="InterPro" id="IPR018866">
    <property type="entry name" value="Znf-4CXXC_R1"/>
</dbReference>
<feature type="region of interest" description="Disordered" evidence="10">
    <location>
        <begin position="332"/>
        <end position="356"/>
    </location>
</feature>
<organism evidence="13">
    <name type="scientific">Fagus sylvatica</name>
    <name type="common">Beechnut</name>
    <dbReference type="NCBI Taxonomy" id="28930"/>
    <lineage>
        <taxon>Eukaryota</taxon>
        <taxon>Viridiplantae</taxon>
        <taxon>Streptophyta</taxon>
        <taxon>Embryophyta</taxon>
        <taxon>Tracheophyta</taxon>
        <taxon>Spermatophyta</taxon>
        <taxon>Magnoliopsida</taxon>
        <taxon>eudicotyledons</taxon>
        <taxon>Gunneridae</taxon>
        <taxon>Pentapetalae</taxon>
        <taxon>rosids</taxon>
        <taxon>fabids</taxon>
        <taxon>Fagales</taxon>
        <taxon>Fagaceae</taxon>
        <taxon>Fagus</taxon>
    </lineage>
</organism>
<evidence type="ECO:0000256" key="7">
    <source>
        <dbReference type="ARBA" id="ARBA00023015"/>
    </source>
</evidence>
<feature type="compositionally biased region" description="Basic and acidic residues" evidence="10">
    <location>
        <begin position="284"/>
        <end position="305"/>
    </location>
</feature>
<evidence type="ECO:0000256" key="9">
    <source>
        <dbReference type="ARBA" id="ARBA00023242"/>
    </source>
</evidence>
<evidence type="ECO:0000256" key="5">
    <source>
        <dbReference type="ARBA" id="ARBA00022553"/>
    </source>
</evidence>
<reference evidence="13" key="1">
    <citation type="submission" date="2018-02" db="EMBL/GenBank/DDBJ databases">
        <authorList>
            <person name="Cohen D.B."/>
            <person name="Kent A.D."/>
        </authorList>
    </citation>
    <scope>NUCLEOTIDE SEQUENCE</scope>
</reference>
<keyword evidence="6" id="KW-0832">Ubl conjugation</keyword>
<feature type="compositionally biased region" description="Polar residues" evidence="10">
    <location>
        <begin position="53"/>
        <end position="63"/>
    </location>
</feature>
<evidence type="ECO:0000256" key="6">
    <source>
        <dbReference type="ARBA" id="ARBA00022843"/>
    </source>
</evidence>